<comment type="caution">
    <text evidence="2">The sequence shown here is derived from an EMBL/GenBank/DDBJ whole genome shotgun (WGS) entry which is preliminary data.</text>
</comment>
<keyword evidence="1" id="KW-0472">Membrane</keyword>
<evidence type="ECO:0000313" key="3">
    <source>
        <dbReference type="Proteomes" id="UP000321196"/>
    </source>
</evidence>
<sequence>MNRLDRNPNDPPTPREILWRRIGMVSMWLTTLALIVAVVWLGAARWTVYTGSPGAETLRVIGLSLISFAVLMISFVAIVLATTLNNVPIRRFATVVAVLATISAAASLLGF</sequence>
<proteinExistence type="predicted"/>
<dbReference type="EMBL" id="VRSW01000004">
    <property type="protein sequence ID" value="TXK03506.1"/>
    <property type="molecule type" value="Genomic_DNA"/>
</dbReference>
<reference evidence="2 3" key="1">
    <citation type="submission" date="2019-08" db="EMBL/GenBank/DDBJ databases">
        <authorList>
            <person name="Dong K."/>
        </authorList>
    </citation>
    <scope>NUCLEOTIDE SEQUENCE [LARGE SCALE GENOMIC DNA]</scope>
    <source>
        <strain evidence="2 3">M4-8</strain>
    </source>
</reference>
<keyword evidence="3" id="KW-1185">Reference proteome</keyword>
<keyword evidence="1" id="KW-0812">Transmembrane</keyword>
<feature type="transmembrane region" description="Helical" evidence="1">
    <location>
        <begin position="92"/>
        <end position="110"/>
    </location>
</feature>
<dbReference type="AlphaFoldDB" id="A0A5C8HKV6"/>
<evidence type="ECO:0000256" key="1">
    <source>
        <dbReference type="SAM" id="Phobius"/>
    </source>
</evidence>
<feature type="transmembrane region" description="Helical" evidence="1">
    <location>
        <begin position="21"/>
        <end position="41"/>
    </location>
</feature>
<accession>A0A5C8HKV6</accession>
<keyword evidence="1" id="KW-1133">Transmembrane helix</keyword>
<name>A0A5C8HKV6_9MICO</name>
<gene>
    <name evidence="2" type="ORF">FVP60_11555</name>
</gene>
<evidence type="ECO:0000313" key="2">
    <source>
        <dbReference type="EMBL" id="TXK03506.1"/>
    </source>
</evidence>
<protein>
    <submittedName>
        <fullName evidence="2">Uncharacterized protein</fullName>
    </submittedName>
</protein>
<dbReference type="RefSeq" id="WP_147826436.1">
    <property type="nucleotide sequence ID" value="NZ_BAAARG010000001.1"/>
</dbReference>
<organism evidence="2 3">
    <name type="scientific">Microbacterium mitrae</name>
    <dbReference type="NCBI Taxonomy" id="664640"/>
    <lineage>
        <taxon>Bacteria</taxon>
        <taxon>Bacillati</taxon>
        <taxon>Actinomycetota</taxon>
        <taxon>Actinomycetes</taxon>
        <taxon>Micrococcales</taxon>
        <taxon>Microbacteriaceae</taxon>
        <taxon>Microbacterium</taxon>
    </lineage>
</organism>
<dbReference type="Proteomes" id="UP000321196">
    <property type="component" value="Unassembled WGS sequence"/>
</dbReference>
<feature type="transmembrane region" description="Helical" evidence="1">
    <location>
        <begin position="61"/>
        <end position="80"/>
    </location>
</feature>